<accession>A0ABV3JEI2</accession>
<dbReference type="InterPro" id="IPR037401">
    <property type="entry name" value="SnoaL-like"/>
</dbReference>
<name>A0ABV3JEI2_9ACTN</name>
<dbReference type="EMBL" id="JBFATE010000005">
    <property type="protein sequence ID" value="MEV5246566.1"/>
    <property type="molecule type" value="Genomic_DNA"/>
</dbReference>
<dbReference type="RefSeq" id="WP_364022025.1">
    <property type="nucleotide sequence ID" value="NZ_JBFATD010000023.1"/>
</dbReference>
<dbReference type="InterPro" id="IPR032710">
    <property type="entry name" value="NTF2-like_dom_sf"/>
</dbReference>
<dbReference type="SUPFAM" id="SSF54427">
    <property type="entry name" value="NTF2-like"/>
    <property type="match status" value="1"/>
</dbReference>
<feature type="domain" description="SnoaL-like" evidence="1">
    <location>
        <begin position="20"/>
        <end position="145"/>
    </location>
</feature>
<organism evidence="2 3">
    <name type="scientific">Streptomyces werraensis</name>
    <dbReference type="NCBI Taxonomy" id="68284"/>
    <lineage>
        <taxon>Bacteria</taxon>
        <taxon>Bacillati</taxon>
        <taxon>Actinomycetota</taxon>
        <taxon>Actinomycetes</taxon>
        <taxon>Kitasatosporales</taxon>
        <taxon>Streptomycetaceae</taxon>
        <taxon>Streptomyces</taxon>
    </lineage>
</organism>
<dbReference type="Gene3D" id="3.10.450.50">
    <property type="match status" value="1"/>
</dbReference>
<evidence type="ECO:0000313" key="2">
    <source>
        <dbReference type="EMBL" id="MEV5246566.1"/>
    </source>
</evidence>
<evidence type="ECO:0000313" key="3">
    <source>
        <dbReference type="Proteomes" id="UP001552527"/>
    </source>
</evidence>
<reference evidence="2 3" key="1">
    <citation type="submission" date="2024-06" db="EMBL/GenBank/DDBJ databases">
        <title>The Natural Products Discovery Center: Release of the First 8490 Sequenced Strains for Exploring Actinobacteria Biosynthetic Diversity.</title>
        <authorList>
            <person name="Kalkreuter E."/>
            <person name="Kautsar S.A."/>
            <person name="Yang D."/>
            <person name="Bader C.D."/>
            <person name="Teijaro C.N."/>
            <person name="Fluegel L."/>
            <person name="Davis C.M."/>
            <person name="Simpson J.R."/>
            <person name="Lauterbach L."/>
            <person name="Steele A.D."/>
            <person name="Gui C."/>
            <person name="Meng S."/>
            <person name="Li G."/>
            <person name="Viehrig K."/>
            <person name="Ye F."/>
            <person name="Su P."/>
            <person name="Kiefer A.F."/>
            <person name="Nichols A."/>
            <person name="Cepeda A.J."/>
            <person name="Yan W."/>
            <person name="Fan B."/>
            <person name="Jiang Y."/>
            <person name="Adhikari A."/>
            <person name="Zheng C.-J."/>
            <person name="Schuster L."/>
            <person name="Cowan T.M."/>
            <person name="Smanski M.J."/>
            <person name="Chevrette M.G."/>
            <person name="De Carvalho L.P.S."/>
            <person name="Shen B."/>
        </authorList>
    </citation>
    <scope>NUCLEOTIDE SEQUENCE [LARGE SCALE GENOMIC DNA]</scope>
    <source>
        <strain evidence="2 3">NPDC052768</strain>
    </source>
</reference>
<sequence length="153" mass="16783">MTVQSIGEGPLVTDEGVLYARVQQFYADQVALLDEMRAEEFAATFTEDGVLSPSPAAPAARGRAAVAAALRAAHGRRFGSQPVRRRHRHDMLRVSVRPDGALHTRYVTLVTVTRPWDPVPVLGPSCAVEDLLVFRDGGLLTQERRVVPDHLSF</sequence>
<proteinExistence type="predicted"/>
<dbReference type="Pfam" id="PF13577">
    <property type="entry name" value="SnoaL_4"/>
    <property type="match status" value="1"/>
</dbReference>
<comment type="caution">
    <text evidence="2">The sequence shown here is derived from an EMBL/GenBank/DDBJ whole genome shotgun (WGS) entry which is preliminary data.</text>
</comment>
<gene>
    <name evidence="2" type="ORF">AB0K95_15030</name>
</gene>
<dbReference type="Proteomes" id="UP001552527">
    <property type="component" value="Unassembled WGS sequence"/>
</dbReference>
<protein>
    <submittedName>
        <fullName evidence="2">Nuclear transport factor 2 family protein</fullName>
    </submittedName>
</protein>
<dbReference type="CDD" id="cd00531">
    <property type="entry name" value="NTF2_like"/>
    <property type="match status" value="1"/>
</dbReference>
<evidence type="ECO:0000259" key="1">
    <source>
        <dbReference type="Pfam" id="PF13577"/>
    </source>
</evidence>
<keyword evidence="3" id="KW-1185">Reference proteome</keyword>